<dbReference type="STRING" id="1631249.BQ8794_690001"/>
<keyword evidence="2" id="KW-1185">Reference proteome</keyword>
<protein>
    <submittedName>
        <fullName evidence="1">Uncharacterized protein</fullName>
    </submittedName>
</protein>
<dbReference type="Proteomes" id="UP000188388">
    <property type="component" value="Unassembled WGS sequence"/>
</dbReference>
<organism evidence="1 2">
    <name type="scientific">Mesorhizobium prunaredense</name>
    <dbReference type="NCBI Taxonomy" id="1631249"/>
    <lineage>
        <taxon>Bacteria</taxon>
        <taxon>Pseudomonadati</taxon>
        <taxon>Pseudomonadota</taxon>
        <taxon>Alphaproteobacteria</taxon>
        <taxon>Hyphomicrobiales</taxon>
        <taxon>Phyllobacteriaceae</taxon>
        <taxon>Mesorhizobium</taxon>
    </lineage>
</organism>
<dbReference type="AlphaFoldDB" id="A0A1R3VGL7"/>
<accession>A0A1R3VGL7</accession>
<gene>
    <name evidence="1" type="ORF">BQ8794_690001</name>
</gene>
<dbReference type="EMBL" id="FTPD01000066">
    <property type="protein sequence ID" value="SIT59066.1"/>
    <property type="molecule type" value="Genomic_DNA"/>
</dbReference>
<sequence>MLRVDKINGSVTVRVAGYQGNLPPAEQSGGFGERVQVQGIGTERSECDEGFGRTISSARSSAEVDRMGESGVRFVFDVSAQGGHYRTSSIGSCIGNRPLGNEPHDTQSSAEANLEAQMDFTAGSKPVEFLWRNMAGARLDVVGVTAADTASGDAGFGVNLSGEGSHTFNLSPGIRYQAVIRHRSVAEAAGASLQRITGDGQVTLR</sequence>
<evidence type="ECO:0000313" key="1">
    <source>
        <dbReference type="EMBL" id="SIT59066.1"/>
    </source>
</evidence>
<evidence type="ECO:0000313" key="2">
    <source>
        <dbReference type="Proteomes" id="UP000188388"/>
    </source>
</evidence>
<proteinExistence type="predicted"/>
<reference evidence="2" key="1">
    <citation type="submission" date="2017-01" db="EMBL/GenBank/DDBJ databases">
        <authorList>
            <person name="Brunel B."/>
        </authorList>
    </citation>
    <scope>NUCLEOTIDE SEQUENCE [LARGE SCALE GENOMIC DNA]</scope>
</reference>
<name>A0A1R3VGL7_9HYPH</name>